<dbReference type="RefSeq" id="WP_117490539.1">
    <property type="nucleotide sequence ID" value="NZ_QVIG01000001.1"/>
</dbReference>
<sequence length="315" mass="32657">MLRTRRDHCLRTLVRAPAATARLVCLPHSGGSAAGYGPWSTALPPTVELLAVQYPGHGDRFGESPSTDVRALSAELASELLRLPPLPTVLFGHSLGALVGYETAVTLGTLGRPPAGLLASSCPPPGRAGRIRAGGLSDEVLWSLIRSLGGIDPDLPEEPEVAEAVLPVLRADLTAHEQYRVEPRTAPLACPVRCHHGTLDPLVDRALVAEWAAVTTGPFSLLEREGHHFHLFQHPEGVLADLAAFLDAVTIDAVTVDAAATGATAAPAPRLPAPSTDVPSTDVPSTAAPSTAVPSTADPGDSTPGDSTPRPARAL</sequence>
<reference evidence="4 5" key="1">
    <citation type="submission" date="2018-08" db="EMBL/GenBank/DDBJ databases">
        <title>Diversity &amp; Physiological Properties of Lignin-Decomposing Actinobacteria from Soil.</title>
        <authorList>
            <person name="Roh S.G."/>
            <person name="Kim S.B."/>
        </authorList>
    </citation>
    <scope>NUCLEOTIDE SEQUENCE [LARGE SCALE GENOMIC DNA]</scope>
    <source>
        <strain evidence="4 5">MMS17-GH009</strain>
    </source>
</reference>
<dbReference type="SUPFAM" id="SSF53474">
    <property type="entry name" value="alpha/beta-Hydrolases"/>
    <property type="match status" value="1"/>
</dbReference>
<dbReference type="EMBL" id="QVIG01000001">
    <property type="protein sequence ID" value="RGD62221.1"/>
    <property type="molecule type" value="Genomic_DNA"/>
</dbReference>
<dbReference type="PANTHER" id="PTHR11487:SF0">
    <property type="entry name" value="S-ACYL FATTY ACID SYNTHASE THIOESTERASE, MEDIUM CHAIN"/>
    <property type="match status" value="1"/>
</dbReference>
<feature type="domain" description="Thioesterase" evidence="3">
    <location>
        <begin position="22"/>
        <end position="244"/>
    </location>
</feature>
<dbReference type="InterPro" id="IPR029058">
    <property type="entry name" value="AB_hydrolase_fold"/>
</dbReference>
<dbReference type="GO" id="GO:0008610">
    <property type="term" value="P:lipid biosynthetic process"/>
    <property type="evidence" value="ECO:0007669"/>
    <property type="project" value="TreeGrafter"/>
</dbReference>
<protein>
    <submittedName>
        <fullName evidence="4">Thioesterase</fullName>
    </submittedName>
</protein>
<comment type="similarity">
    <text evidence="1">Belongs to the thioesterase family.</text>
</comment>
<evidence type="ECO:0000256" key="2">
    <source>
        <dbReference type="SAM" id="MobiDB-lite"/>
    </source>
</evidence>
<dbReference type="PANTHER" id="PTHR11487">
    <property type="entry name" value="THIOESTERASE"/>
    <property type="match status" value="1"/>
</dbReference>
<evidence type="ECO:0000313" key="4">
    <source>
        <dbReference type="EMBL" id="RGD62221.1"/>
    </source>
</evidence>
<dbReference type="InterPro" id="IPR001031">
    <property type="entry name" value="Thioesterase"/>
</dbReference>
<gene>
    <name evidence="4" type="ORF">DR950_34715</name>
</gene>
<dbReference type="Proteomes" id="UP000263377">
    <property type="component" value="Unassembled WGS sequence"/>
</dbReference>
<evidence type="ECO:0000259" key="3">
    <source>
        <dbReference type="Pfam" id="PF00975"/>
    </source>
</evidence>
<feature type="region of interest" description="Disordered" evidence="2">
    <location>
        <begin position="266"/>
        <end position="315"/>
    </location>
</feature>
<evidence type="ECO:0000256" key="1">
    <source>
        <dbReference type="ARBA" id="ARBA00007169"/>
    </source>
</evidence>
<dbReference type="Pfam" id="PF00975">
    <property type="entry name" value="Thioesterase"/>
    <property type="match status" value="1"/>
</dbReference>
<dbReference type="AlphaFoldDB" id="A0A373A2D4"/>
<feature type="compositionally biased region" description="Low complexity" evidence="2">
    <location>
        <begin position="283"/>
        <end position="297"/>
    </location>
</feature>
<proteinExistence type="inferred from homology"/>
<keyword evidence="5" id="KW-1185">Reference proteome</keyword>
<name>A0A373A2D4_9ACTN</name>
<dbReference type="Gene3D" id="3.40.50.1820">
    <property type="entry name" value="alpha/beta hydrolase"/>
    <property type="match status" value="1"/>
</dbReference>
<comment type="caution">
    <text evidence="4">The sequence shown here is derived from an EMBL/GenBank/DDBJ whole genome shotgun (WGS) entry which is preliminary data.</text>
</comment>
<accession>A0A373A2D4</accession>
<dbReference type="InterPro" id="IPR012223">
    <property type="entry name" value="TEII"/>
</dbReference>
<evidence type="ECO:0000313" key="5">
    <source>
        <dbReference type="Proteomes" id="UP000263377"/>
    </source>
</evidence>
<organism evidence="4 5">
    <name type="scientific">Kitasatospora xanthocidica</name>
    <dbReference type="NCBI Taxonomy" id="83382"/>
    <lineage>
        <taxon>Bacteria</taxon>
        <taxon>Bacillati</taxon>
        <taxon>Actinomycetota</taxon>
        <taxon>Actinomycetes</taxon>
        <taxon>Kitasatosporales</taxon>
        <taxon>Streptomycetaceae</taxon>
        <taxon>Kitasatospora</taxon>
    </lineage>
</organism>